<dbReference type="Gene3D" id="1.25.40.10">
    <property type="entry name" value="Tetratricopeptide repeat domain"/>
    <property type="match status" value="1"/>
</dbReference>
<dbReference type="SUPFAM" id="SSF48452">
    <property type="entry name" value="TPR-like"/>
    <property type="match status" value="1"/>
</dbReference>
<accession>H8H3M2</accession>
<reference evidence="1 2" key="1">
    <citation type="journal article" date="2012" name="PLoS ONE">
        <title>Genome sequence and transcriptome analysis of the radioresistant bacterium Deinococcus gobiensis: insights into the extreme environmental adaptations.</title>
        <authorList>
            <person name="Yuan M."/>
            <person name="Chen M."/>
            <person name="Zhang W."/>
            <person name="Lu W."/>
            <person name="Wang J."/>
            <person name="Yang M."/>
            <person name="Zhao P."/>
            <person name="Tang R."/>
            <person name="Li X."/>
            <person name="Hao Y."/>
            <person name="Zhou Z."/>
            <person name="Zhan Y."/>
            <person name="Yu H."/>
            <person name="Teng C."/>
            <person name="Yan Y."/>
            <person name="Ping S."/>
            <person name="Wang Y."/>
            <person name="Lin M."/>
        </authorList>
    </citation>
    <scope>NUCLEOTIDE SEQUENCE [LARGE SCALE GENOMIC DNA]</scope>
    <source>
        <strain evidence="2">DSM 21396 / JCM 16679 / CGMCC 1.7299 / I-0</strain>
        <plasmid evidence="1">P4</plasmid>
    </source>
</reference>
<dbReference type="PATRIC" id="fig|745776.4.peg.4025"/>
<keyword evidence="2" id="KW-1185">Reference proteome</keyword>
<protein>
    <submittedName>
        <fullName evidence="1">Uncharacterized protein</fullName>
    </submittedName>
</protein>
<dbReference type="Proteomes" id="UP000007575">
    <property type="component" value="Plasmid P4"/>
</dbReference>
<dbReference type="KEGG" id="dgo:DGo_PD0045"/>
<organism evidence="1 2">
    <name type="scientific">Deinococcus gobiensis (strain DSM 21396 / JCM 16679 / CGMCC 1.7299 / I-0)</name>
    <dbReference type="NCBI Taxonomy" id="745776"/>
    <lineage>
        <taxon>Bacteria</taxon>
        <taxon>Thermotogati</taxon>
        <taxon>Deinococcota</taxon>
        <taxon>Deinococci</taxon>
        <taxon>Deinococcales</taxon>
        <taxon>Deinococcaceae</taxon>
        <taxon>Deinococcus</taxon>
    </lineage>
</organism>
<geneLocation type="plasmid" evidence="1 2">
    <name>P4</name>
</geneLocation>
<gene>
    <name evidence="1" type="ordered locus">DGo_PD0045</name>
</gene>
<dbReference type="AlphaFoldDB" id="H8H3M2"/>
<sequence>MAYHGVMGLVPIRLPQQLQPDTVVSLEGTDGLYRAVSRESAAGRAALLLELGHHQLRAGEGWEARRHFDEGLSLTRSHRTARLLRGRLLTGASMAARAQGHFRMAVSLAEAAVRVSNQTPEAAASAWLALASAHRLAGAAWESLTPTHTALDIHPTSEGQVAKVLTWMMLMPDQILQEAAELVTQVDGELQARLAWHLAEYALGTGDRQAADQWLLLTRDTPSGAEEGHVCLLAAQQAHLSLPPVTDVREPVEVLTLRRRGLQVGDRFVPVPGGGHPLALLAFLIHDGATHWLRAAEAVLAQETSTEEALYTQVRSHLTTIRRLVGDPGCVSSRRGIIGLADDRLWRCDVEQALASGYGAPTWLPHVTGWWAEELRAQLRNLPES</sequence>
<dbReference type="InterPro" id="IPR011990">
    <property type="entry name" value="TPR-like_helical_dom_sf"/>
</dbReference>
<evidence type="ECO:0000313" key="1">
    <source>
        <dbReference type="EMBL" id="AFD28119.1"/>
    </source>
</evidence>
<name>H8H3M2_DEIGI</name>
<proteinExistence type="predicted"/>
<evidence type="ECO:0000313" key="2">
    <source>
        <dbReference type="Proteomes" id="UP000007575"/>
    </source>
</evidence>
<dbReference type="EMBL" id="CP002195">
    <property type="protein sequence ID" value="AFD28119.1"/>
    <property type="molecule type" value="Genomic_DNA"/>
</dbReference>
<keyword evidence="1" id="KW-0614">Plasmid</keyword>
<dbReference type="HOGENOM" id="CLU_717132_0_0_0"/>